<dbReference type="SUPFAM" id="SSF51905">
    <property type="entry name" value="FAD/NAD(P)-binding domain"/>
    <property type="match status" value="1"/>
</dbReference>
<comment type="caution">
    <text evidence="2">The sequence shown here is derived from an EMBL/GenBank/DDBJ whole genome shotgun (WGS) entry which is preliminary data.</text>
</comment>
<accession>A0ABR3WEB0</accession>
<name>A0ABR3WEB0_9PEZI</name>
<reference evidence="2 3" key="1">
    <citation type="journal article" date="2024" name="Commun. Biol.">
        <title>Comparative genomic analysis of thermophilic fungi reveals convergent evolutionary adaptations and gene losses.</title>
        <authorList>
            <person name="Steindorff A.S."/>
            <person name="Aguilar-Pontes M.V."/>
            <person name="Robinson A.J."/>
            <person name="Andreopoulos B."/>
            <person name="LaButti K."/>
            <person name="Kuo A."/>
            <person name="Mondo S."/>
            <person name="Riley R."/>
            <person name="Otillar R."/>
            <person name="Haridas S."/>
            <person name="Lipzen A."/>
            <person name="Grimwood J."/>
            <person name="Schmutz J."/>
            <person name="Clum A."/>
            <person name="Reid I.D."/>
            <person name="Moisan M.C."/>
            <person name="Butler G."/>
            <person name="Nguyen T.T.M."/>
            <person name="Dewar K."/>
            <person name="Conant G."/>
            <person name="Drula E."/>
            <person name="Henrissat B."/>
            <person name="Hansel C."/>
            <person name="Singer S."/>
            <person name="Hutchinson M.I."/>
            <person name="de Vries R.P."/>
            <person name="Natvig D.O."/>
            <person name="Powell A.J."/>
            <person name="Tsang A."/>
            <person name="Grigoriev I.V."/>
        </authorList>
    </citation>
    <scope>NUCLEOTIDE SEQUENCE [LARGE SCALE GENOMIC DNA]</scope>
    <source>
        <strain evidence="2 3">ATCC 24622</strain>
    </source>
</reference>
<dbReference type="PANTHER" id="PTHR42877:SF8">
    <property type="entry name" value="MONOOXYGENASE"/>
    <property type="match status" value="1"/>
</dbReference>
<comment type="similarity">
    <text evidence="1">Belongs to the FAD-binding monooxygenase family.</text>
</comment>
<dbReference type="EMBL" id="JAZHXJ010000484">
    <property type="protein sequence ID" value="KAL1859676.1"/>
    <property type="molecule type" value="Genomic_DNA"/>
</dbReference>
<dbReference type="PANTHER" id="PTHR42877">
    <property type="entry name" value="L-ORNITHINE N(5)-MONOOXYGENASE-RELATED"/>
    <property type="match status" value="1"/>
</dbReference>
<keyword evidence="3" id="KW-1185">Reference proteome</keyword>
<gene>
    <name evidence="2" type="ORF">VTK73DRAFT_7513</name>
</gene>
<evidence type="ECO:0000313" key="3">
    <source>
        <dbReference type="Proteomes" id="UP001586593"/>
    </source>
</evidence>
<organism evidence="2 3">
    <name type="scientific">Phialemonium thermophilum</name>
    <dbReference type="NCBI Taxonomy" id="223376"/>
    <lineage>
        <taxon>Eukaryota</taxon>
        <taxon>Fungi</taxon>
        <taxon>Dikarya</taxon>
        <taxon>Ascomycota</taxon>
        <taxon>Pezizomycotina</taxon>
        <taxon>Sordariomycetes</taxon>
        <taxon>Sordariomycetidae</taxon>
        <taxon>Cephalothecales</taxon>
        <taxon>Cephalothecaceae</taxon>
        <taxon>Phialemonium</taxon>
    </lineage>
</organism>
<protein>
    <submittedName>
        <fullName evidence="2">Uncharacterized protein</fullName>
    </submittedName>
</protein>
<dbReference type="InterPro" id="IPR036188">
    <property type="entry name" value="FAD/NAD-bd_sf"/>
</dbReference>
<sequence length="221" mass="26269">MKDEWDPEPQCYLAVAAPKFPNYFIVNGPRGNWGLGSALNSHEVQVEYMLKFMKRMQEEQVKSFTVKKETVAELYEHIEAWHHRAVWDADCKSWYKNNIVGGKIWLWGGSNLHYIKTIREPKYEHFDFKYLHKNPIAYLGNGFVEAEVTYYTGDNFEHAKTYSKSRRLCVVSARSMEHINLFDDMKQHAKFMYALQWLQSFPGWRRYQQNHKRIAKFIGSL</sequence>
<evidence type="ECO:0000256" key="1">
    <source>
        <dbReference type="ARBA" id="ARBA00010139"/>
    </source>
</evidence>
<proteinExistence type="inferred from homology"/>
<evidence type="ECO:0000313" key="2">
    <source>
        <dbReference type="EMBL" id="KAL1859676.1"/>
    </source>
</evidence>
<dbReference type="InterPro" id="IPR051209">
    <property type="entry name" value="FAD-bind_Monooxygenase_sf"/>
</dbReference>
<dbReference type="Gene3D" id="3.50.50.60">
    <property type="entry name" value="FAD/NAD(P)-binding domain"/>
    <property type="match status" value="1"/>
</dbReference>
<dbReference type="Proteomes" id="UP001586593">
    <property type="component" value="Unassembled WGS sequence"/>
</dbReference>